<dbReference type="Proteomes" id="UP001521184">
    <property type="component" value="Unassembled WGS sequence"/>
</dbReference>
<evidence type="ECO:0000313" key="4">
    <source>
        <dbReference type="Proteomes" id="UP001521184"/>
    </source>
</evidence>
<comment type="caution">
    <text evidence="3">The sequence shown here is derived from an EMBL/GenBank/DDBJ whole genome shotgun (WGS) entry which is preliminary data.</text>
</comment>
<keyword evidence="4" id="KW-1185">Reference proteome</keyword>
<sequence length="504" mass="55058">MPYYNKKMQNAANYAQQCYNTDTSEGYKSTWNISGDRSYTRYYYGEAVDANFTYEYTNNAIWELIETDANSANADYDIGMKRAIYQNGSLVDTKSDFKPIANLERPDANVLLFFLSAGQVVFNTQTIDDWYRATHKVADVVPGVLSNDGSSISVYGQDESASPLACTSQTQLCSSQLPEDKRCTPLGGDWDTYDSAEVLFRGDALWDMFSWMYFDSLGVEQVVGDLGTQSLKSRDTLSGGIQGPLPDNQWQLDIQHWFATASAYQQASAISYATGPNANLQRWVLEPNTTTQRAICRNQKILSNAHVSFSFFGICFAFATGAVIILISFVLEPVLGCVQKRHHLKDYARLEWCTNETLQLQRLAHEEVGAGTWSRATDAIPMTEHGEPLAMLDLEDREHPRLRGPGKADEDMAGLPVAVATGGCEGAGTEEVEEPQAKGGQGAGKANEKAGLSHTAVTTTGLEEAGTEEIGEPQEQSSDGSVVGTGSSANDSVPQDENASLHLL</sequence>
<feature type="compositionally biased region" description="Low complexity" evidence="1">
    <location>
        <begin position="455"/>
        <end position="464"/>
    </location>
</feature>
<proteinExistence type="predicted"/>
<feature type="compositionally biased region" description="Polar residues" evidence="1">
    <location>
        <begin position="489"/>
        <end position="498"/>
    </location>
</feature>
<feature type="transmembrane region" description="Helical" evidence="2">
    <location>
        <begin position="307"/>
        <end position="331"/>
    </location>
</feature>
<gene>
    <name evidence="3" type="ORF">SLS58_005776</name>
</gene>
<feature type="compositionally biased region" description="Low complexity" evidence="1">
    <location>
        <begin position="477"/>
        <end position="488"/>
    </location>
</feature>
<evidence type="ECO:0000313" key="3">
    <source>
        <dbReference type="EMBL" id="KAL1641940.1"/>
    </source>
</evidence>
<organism evidence="3 4">
    <name type="scientific">Diplodia intermedia</name>
    <dbReference type="NCBI Taxonomy" id="856260"/>
    <lineage>
        <taxon>Eukaryota</taxon>
        <taxon>Fungi</taxon>
        <taxon>Dikarya</taxon>
        <taxon>Ascomycota</taxon>
        <taxon>Pezizomycotina</taxon>
        <taxon>Dothideomycetes</taxon>
        <taxon>Dothideomycetes incertae sedis</taxon>
        <taxon>Botryosphaeriales</taxon>
        <taxon>Botryosphaeriaceae</taxon>
        <taxon>Diplodia</taxon>
    </lineage>
</organism>
<keyword evidence="2" id="KW-0812">Transmembrane</keyword>
<name>A0ABR3TQK3_9PEZI</name>
<protein>
    <submittedName>
        <fullName evidence="3">Uncharacterized protein</fullName>
    </submittedName>
</protein>
<reference evidence="3 4" key="1">
    <citation type="journal article" date="2023" name="Plant Dis.">
        <title>First Report of Diplodia intermedia Causing Canker and Dieback Diseases on Apple Trees in Canada.</title>
        <authorList>
            <person name="Ellouze W."/>
            <person name="Ilyukhin E."/>
            <person name="Sulman M."/>
            <person name="Ali S."/>
        </authorList>
    </citation>
    <scope>NUCLEOTIDE SEQUENCE [LARGE SCALE GENOMIC DNA]</scope>
    <source>
        <strain evidence="3 4">M45-28</strain>
    </source>
</reference>
<evidence type="ECO:0000256" key="2">
    <source>
        <dbReference type="SAM" id="Phobius"/>
    </source>
</evidence>
<keyword evidence="2" id="KW-1133">Transmembrane helix</keyword>
<feature type="region of interest" description="Disordered" evidence="1">
    <location>
        <begin position="420"/>
        <end position="504"/>
    </location>
</feature>
<accession>A0ABR3TQK3</accession>
<keyword evidence="2" id="KW-0472">Membrane</keyword>
<dbReference type="EMBL" id="JAKEKT020000036">
    <property type="protein sequence ID" value="KAL1641940.1"/>
    <property type="molecule type" value="Genomic_DNA"/>
</dbReference>
<evidence type="ECO:0000256" key="1">
    <source>
        <dbReference type="SAM" id="MobiDB-lite"/>
    </source>
</evidence>